<evidence type="ECO:0000313" key="1">
    <source>
        <dbReference type="EMBL" id="OGI40136.1"/>
    </source>
</evidence>
<gene>
    <name evidence="1" type="ORF">A2140_07170</name>
</gene>
<dbReference type="EMBL" id="MFSQ01000064">
    <property type="protein sequence ID" value="OGI40136.1"/>
    <property type="molecule type" value="Genomic_DNA"/>
</dbReference>
<proteinExistence type="predicted"/>
<dbReference type="InterPro" id="IPR016631">
    <property type="entry name" value="Regulatory_RpfE"/>
</dbReference>
<comment type="caution">
    <text evidence="1">The sequence shown here is derived from an EMBL/GenBank/DDBJ whole genome shotgun (WGS) entry which is preliminary data.</text>
</comment>
<evidence type="ECO:0008006" key="3">
    <source>
        <dbReference type="Google" id="ProtNLM"/>
    </source>
</evidence>
<dbReference type="PIRSF" id="PIRSF015283">
    <property type="entry name" value="Regulatory_RpfE"/>
    <property type="match status" value="1"/>
</dbReference>
<dbReference type="AlphaFoldDB" id="A0A1F6T4Y6"/>
<reference evidence="1 2" key="1">
    <citation type="journal article" date="2016" name="Nat. Commun.">
        <title>Thousands of microbial genomes shed light on interconnected biogeochemical processes in an aquifer system.</title>
        <authorList>
            <person name="Anantharaman K."/>
            <person name="Brown C.T."/>
            <person name="Hug L.A."/>
            <person name="Sharon I."/>
            <person name="Castelle C.J."/>
            <person name="Probst A.J."/>
            <person name="Thomas B.C."/>
            <person name="Singh A."/>
            <person name="Wilkins M.J."/>
            <person name="Karaoz U."/>
            <person name="Brodie E.L."/>
            <person name="Williams K.H."/>
            <person name="Hubbard S.S."/>
            <person name="Banfield J.F."/>
        </authorList>
    </citation>
    <scope>NUCLEOTIDE SEQUENCE [LARGE SCALE GENOMIC DNA]</scope>
</reference>
<accession>A0A1F6T4Y6</accession>
<name>A0A1F6T4Y6_9PROT</name>
<organism evidence="1 2">
    <name type="scientific">Candidatus Muproteobacteria bacterium RBG_16_62_13</name>
    <dbReference type="NCBI Taxonomy" id="1817756"/>
    <lineage>
        <taxon>Bacteria</taxon>
        <taxon>Pseudomonadati</taxon>
        <taxon>Pseudomonadota</taxon>
        <taxon>Candidatus Muproteobacteria</taxon>
    </lineage>
</organism>
<dbReference type="STRING" id="1817756.A2140_07170"/>
<dbReference type="Proteomes" id="UP000178379">
    <property type="component" value="Unassembled WGS sequence"/>
</dbReference>
<sequence>MIAPASVVPATRLTLLVPGLTGFRGLTAPRLPALEALLARAERSRCAVGLERQLFDLFHVETADGSDLPVAAVTRVLDLGVIDKGWWLRADPVHLTPDRDRLILTGPDKLGLKPKEAEQLAAEIAESYRSEGWTIKAPTPDRWYLRPPSAPSITTTPLLDAEGRDIGPCLPRGKDGKAWHTVLNEIQILLHTSKVNETRERAGLLPVNSLWFWGGGSLPRLPSQSWLSVRAEDPVALSLARLADLPSAPPPESFADFLRDCASGEQLVVLDASRAPARDGDASAWTASFEHFERGWFAPLLTALKTGRVATLTLIDETGAAFNLTGRQARRWWRWRRPVTAWH</sequence>
<protein>
    <recommendedName>
        <fullName evidence="3">Phosphoglycerate mutase</fullName>
    </recommendedName>
</protein>
<evidence type="ECO:0000313" key="2">
    <source>
        <dbReference type="Proteomes" id="UP000178379"/>
    </source>
</evidence>